<keyword evidence="2" id="KW-0813">Transport</keyword>
<feature type="transmembrane region" description="Helical" evidence="6">
    <location>
        <begin position="484"/>
        <end position="505"/>
    </location>
</feature>
<dbReference type="InterPro" id="IPR045035">
    <property type="entry name" value="YSL-like"/>
</dbReference>
<evidence type="ECO:0008006" key="9">
    <source>
        <dbReference type="Google" id="ProtNLM"/>
    </source>
</evidence>
<evidence type="ECO:0000313" key="8">
    <source>
        <dbReference type="Proteomes" id="UP000013827"/>
    </source>
</evidence>
<keyword evidence="4 6" id="KW-1133">Transmembrane helix</keyword>
<feature type="transmembrane region" description="Helical" evidence="6">
    <location>
        <begin position="256"/>
        <end position="278"/>
    </location>
</feature>
<dbReference type="PANTHER" id="PTHR31645">
    <property type="entry name" value="OLIGOPEPTIDE TRANSPORTER YGL114W-RELATED"/>
    <property type="match status" value="1"/>
</dbReference>
<keyword evidence="5 6" id="KW-0472">Membrane</keyword>
<evidence type="ECO:0000256" key="2">
    <source>
        <dbReference type="ARBA" id="ARBA00022448"/>
    </source>
</evidence>
<dbReference type="RefSeq" id="XP_005787013.1">
    <property type="nucleotide sequence ID" value="XM_005786956.1"/>
</dbReference>
<dbReference type="EnsemblProtists" id="EOD34584">
    <property type="protein sequence ID" value="EOD34584"/>
    <property type="gene ID" value="EMIHUDRAFT_111262"/>
</dbReference>
<feature type="transmembrane region" description="Helical" evidence="6">
    <location>
        <begin position="189"/>
        <end position="212"/>
    </location>
</feature>
<feature type="transmembrane region" description="Helical" evidence="6">
    <location>
        <begin position="61"/>
        <end position="83"/>
    </location>
</feature>
<evidence type="ECO:0000313" key="7">
    <source>
        <dbReference type="EnsemblProtists" id="EOD34584"/>
    </source>
</evidence>
<feature type="transmembrane region" description="Helical" evidence="6">
    <location>
        <begin position="338"/>
        <end position="359"/>
    </location>
</feature>
<organism evidence="7 8">
    <name type="scientific">Emiliania huxleyi (strain CCMP1516)</name>
    <dbReference type="NCBI Taxonomy" id="280463"/>
    <lineage>
        <taxon>Eukaryota</taxon>
        <taxon>Haptista</taxon>
        <taxon>Haptophyta</taxon>
        <taxon>Prymnesiophyceae</taxon>
        <taxon>Isochrysidales</taxon>
        <taxon>Noelaerhabdaceae</taxon>
        <taxon>Emiliania</taxon>
    </lineage>
</organism>
<reference evidence="7" key="2">
    <citation type="submission" date="2024-10" db="UniProtKB">
        <authorList>
            <consortium name="EnsemblProtists"/>
        </authorList>
    </citation>
    <scope>IDENTIFICATION</scope>
</reference>
<proteinExistence type="predicted"/>
<evidence type="ECO:0000256" key="1">
    <source>
        <dbReference type="ARBA" id="ARBA00004141"/>
    </source>
</evidence>
<dbReference type="PANTHER" id="PTHR31645:SF0">
    <property type="entry name" value="OLIGOPEPTIDE TRANSPORTER YGL114W-RELATED"/>
    <property type="match status" value="1"/>
</dbReference>
<feature type="transmembrane region" description="Helical" evidence="6">
    <location>
        <begin position="616"/>
        <end position="643"/>
    </location>
</feature>
<feature type="transmembrane region" description="Helical" evidence="6">
    <location>
        <begin position="663"/>
        <end position="682"/>
    </location>
</feature>
<dbReference type="GO" id="GO:0016020">
    <property type="term" value="C:membrane"/>
    <property type="evidence" value="ECO:0007669"/>
    <property type="project" value="UniProtKB-SubCell"/>
</dbReference>
<dbReference type="GO" id="GO:0035673">
    <property type="term" value="F:oligopeptide transmembrane transporter activity"/>
    <property type="evidence" value="ECO:0007669"/>
    <property type="project" value="InterPro"/>
</dbReference>
<feature type="transmembrane region" description="Helical" evidence="6">
    <location>
        <begin position="566"/>
        <end position="595"/>
    </location>
</feature>
<dbReference type="Proteomes" id="UP000013827">
    <property type="component" value="Unassembled WGS sequence"/>
</dbReference>
<dbReference type="PaxDb" id="2903-EOD34584"/>
<feature type="transmembrane region" description="Helical" evidence="6">
    <location>
        <begin position="420"/>
        <end position="438"/>
    </location>
</feature>
<protein>
    <recommendedName>
        <fullName evidence="9">H(+)-exporting diphosphatase</fullName>
    </recommendedName>
</protein>
<evidence type="ECO:0000256" key="4">
    <source>
        <dbReference type="ARBA" id="ARBA00022989"/>
    </source>
</evidence>
<feature type="transmembrane region" description="Helical" evidence="6">
    <location>
        <begin position="380"/>
        <end position="400"/>
    </location>
</feature>
<dbReference type="InterPro" id="IPR004813">
    <property type="entry name" value="OPT"/>
</dbReference>
<feature type="transmembrane region" description="Helical" evidence="6">
    <location>
        <begin position="134"/>
        <end position="155"/>
    </location>
</feature>
<dbReference type="AlphaFoldDB" id="A0A0D3KFP9"/>
<evidence type="ECO:0000256" key="6">
    <source>
        <dbReference type="SAM" id="Phobius"/>
    </source>
</evidence>
<comment type="subcellular location">
    <subcellularLocation>
        <location evidence="1">Membrane</location>
        <topology evidence="1">Multi-pass membrane protein</topology>
    </subcellularLocation>
</comment>
<evidence type="ECO:0000256" key="5">
    <source>
        <dbReference type="ARBA" id="ARBA00023136"/>
    </source>
</evidence>
<dbReference type="KEGG" id="ehx:EMIHUDRAFT_111262"/>
<name>A0A0D3KFP9_EMIH1</name>
<keyword evidence="3 6" id="KW-0812">Transmembrane</keyword>
<evidence type="ECO:0000256" key="3">
    <source>
        <dbReference type="ARBA" id="ARBA00022692"/>
    </source>
</evidence>
<feature type="transmembrane region" description="Helical" evidence="6">
    <location>
        <begin position="33"/>
        <end position="49"/>
    </location>
</feature>
<dbReference type="GeneID" id="17279854"/>
<keyword evidence="8" id="KW-1185">Reference proteome</keyword>
<accession>A0A0D3KFP9</accession>
<dbReference type="Pfam" id="PF03169">
    <property type="entry name" value="OPT"/>
    <property type="match status" value="1"/>
</dbReference>
<feature type="transmembrane region" description="Helical" evidence="6">
    <location>
        <begin position="7"/>
        <end position="27"/>
    </location>
</feature>
<reference evidence="8" key="1">
    <citation type="journal article" date="2013" name="Nature">
        <title>Pan genome of the phytoplankton Emiliania underpins its global distribution.</title>
        <authorList>
            <person name="Read B.A."/>
            <person name="Kegel J."/>
            <person name="Klute M.J."/>
            <person name="Kuo A."/>
            <person name="Lefebvre S.C."/>
            <person name="Maumus F."/>
            <person name="Mayer C."/>
            <person name="Miller J."/>
            <person name="Monier A."/>
            <person name="Salamov A."/>
            <person name="Young J."/>
            <person name="Aguilar M."/>
            <person name="Claverie J.M."/>
            <person name="Frickenhaus S."/>
            <person name="Gonzalez K."/>
            <person name="Herman E.K."/>
            <person name="Lin Y.C."/>
            <person name="Napier J."/>
            <person name="Ogata H."/>
            <person name="Sarno A.F."/>
            <person name="Shmutz J."/>
            <person name="Schroeder D."/>
            <person name="de Vargas C."/>
            <person name="Verret F."/>
            <person name="von Dassow P."/>
            <person name="Valentin K."/>
            <person name="Van de Peer Y."/>
            <person name="Wheeler G."/>
            <person name="Dacks J.B."/>
            <person name="Delwiche C.F."/>
            <person name="Dyhrman S.T."/>
            <person name="Glockner G."/>
            <person name="John U."/>
            <person name="Richards T."/>
            <person name="Worden A.Z."/>
            <person name="Zhang X."/>
            <person name="Grigoriev I.V."/>
            <person name="Allen A.E."/>
            <person name="Bidle K."/>
            <person name="Borodovsky M."/>
            <person name="Bowler C."/>
            <person name="Brownlee C."/>
            <person name="Cock J.M."/>
            <person name="Elias M."/>
            <person name="Gladyshev V.N."/>
            <person name="Groth M."/>
            <person name="Guda C."/>
            <person name="Hadaegh A."/>
            <person name="Iglesias-Rodriguez M.D."/>
            <person name="Jenkins J."/>
            <person name="Jones B.M."/>
            <person name="Lawson T."/>
            <person name="Leese F."/>
            <person name="Lindquist E."/>
            <person name="Lobanov A."/>
            <person name="Lomsadze A."/>
            <person name="Malik S.B."/>
            <person name="Marsh M.E."/>
            <person name="Mackinder L."/>
            <person name="Mock T."/>
            <person name="Mueller-Roeber B."/>
            <person name="Pagarete A."/>
            <person name="Parker M."/>
            <person name="Probert I."/>
            <person name="Quesneville H."/>
            <person name="Raines C."/>
            <person name="Rensing S.A."/>
            <person name="Riano-Pachon D.M."/>
            <person name="Richier S."/>
            <person name="Rokitta S."/>
            <person name="Shiraiwa Y."/>
            <person name="Soanes D.M."/>
            <person name="van der Giezen M."/>
            <person name="Wahlund T.M."/>
            <person name="Williams B."/>
            <person name="Wilson W."/>
            <person name="Wolfe G."/>
            <person name="Wurch L.L."/>
        </authorList>
    </citation>
    <scope>NUCLEOTIDE SEQUENCE</scope>
</reference>
<dbReference type="HOGENOM" id="CLU_388545_0_0_1"/>
<sequence>MGFGADVLAIIVGSATTMLLSTTMVVASLKAGITPGVSPLVVLFCWGVLGKVAQGANGPRFLALAQVTGSAAMPVVTGCVFAGPLMQVLHLQKAQAALDEAGIDCDLQTMEWQAAQGCIDDNLPPDKQLPKVNIGMTICVCLAGSVFGQGVVGLLTKSLLSDPSLPAPEAQACVTLIKTATEPQGRRPALCVSLLLACLTSLLSPLLVYFSLAKANVTLFAMETAAGKAFEVQVPFSPVYIGIGARSRLPLAGSLLTLPTALVIFGGAAIRLIIEYMLAEMKFSDPEAAVDWPSDSTSWIGGGAMTAAVIYAMLRFLSPTGAAMVDELSKSEAELLSLPSRVVSLLWVAIAAGSCLMGLQILLTDGPRGILANGGHTVGLDGFTITMLAAFVFMALLMSALGAEGGAVLSLQIGTSASPVSGTIFITALVFCLLLLAWGRNAFSDVELLQNVLTGTCVAVSAANDLSQDCKALQLCGFPPRSGFVAQLIGGLAGSIVVPCALYVADDAYGLGTERLIAPQGQMFATLVDGLLLAAKVPFKPVAVGIGIGVVGVLADFLVSRESIQIPAMAMAVGLYLPASLGMGILVGSLCRFAGEQVRMCTKSSNEAFLRTHESILAASGLITGSAFLDLCLGIGVLAGFSTEQLSLFTTSGEEGKAPLPEVLQTVLAIIGIAALGAISFFNSLNGIADHTVENGKAGGSLQAGPGASMM</sequence>
<feature type="transmembrane region" description="Helical" evidence="6">
    <location>
        <begin position="542"/>
        <end position="560"/>
    </location>
</feature>